<dbReference type="RefSeq" id="WP_114408973.1">
    <property type="nucleotide sequence ID" value="NZ_QOWE01000025.1"/>
</dbReference>
<evidence type="ECO:0000313" key="2">
    <source>
        <dbReference type="EMBL" id="RCR66725.1"/>
    </source>
</evidence>
<dbReference type="InterPro" id="IPR014710">
    <property type="entry name" value="RmlC-like_jellyroll"/>
</dbReference>
<dbReference type="Proteomes" id="UP000253383">
    <property type="component" value="Unassembled WGS sequence"/>
</dbReference>
<protein>
    <submittedName>
        <fullName evidence="2">Phosphoribosylaminoimidazole carboxylase</fullName>
    </submittedName>
</protein>
<name>A0A368JHI1_9BACT</name>
<dbReference type="Pfam" id="PF07883">
    <property type="entry name" value="Cupin_2"/>
    <property type="match status" value="1"/>
</dbReference>
<dbReference type="InterPro" id="IPR011051">
    <property type="entry name" value="RmlC_Cupin_sf"/>
</dbReference>
<keyword evidence="3" id="KW-1185">Reference proteome</keyword>
<accession>A0A368JHI1</accession>
<dbReference type="AlphaFoldDB" id="A0A368JHI1"/>
<organism evidence="2 3">
    <name type="scientific">Larkinella punicea</name>
    <dbReference type="NCBI Taxonomy" id="2315727"/>
    <lineage>
        <taxon>Bacteria</taxon>
        <taxon>Pseudomonadati</taxon>
        <taxon>Bacteroidota</taxon>
        <taxon>Cytophagia</taxon>
        <taxon>Cytophagales</taxon>
        <taxon>Spirosomataceae</taxon>
        <taxon>Larkinella</taxon>
    </lineage>
</organism>
<dbReference type="EMBL" id="QOWE01000025">
    <property type="protein sequence ID" value="RCR66725.1"/>
    <property type="molecule type" value="Genomic_DNA"/>
</dbReference>
<dbReference type="Gene3D" id="2.60.120.10">
    <property type="entry name" value="Jelly Rolls"/>
    <property type="match status" value="1"/>
</dbReference>
<evidence type="ECO:0000259" key="1">
    <source>
        <dbReference type="Pfam" id="PF07883"/>
    </source>
</evidence>
<proteinExistence type="predicted"/>
<reference evidence="2 3" key="1">
    <citation type="submission" date="2018-07" db="EMBL/GenBank/DDBJ databases">
        <title>Genome analysis of Larkinella rosea.</title>
        <authorList>
            <person name="Zhou Z."/>
            <person name="Wang G."/>
        </authorList>
    </citation>
    <scope>NUCLEOTIDE SEQUENCE [LARGE SCALE GENOMIC DNA]</scope>
    <source>
        <strain evidence="3">zzj9</strain>
    </source>
</reference>
<dbReference type="CDD" id="cd06981">
    <property type="entry name" value="cupin_reut_a1446"/>
    <property type="match status" value="1"/>
</dbReference>
<feature type="domain" description="Cupin type-2" evidence="1">
    <location>
        <begin position="48"/>
        <end position="105"/>
    </location>
</feature>
<dbReference type="OrthoDB" id="9798585at2"/>
<dbReference type="SUPFAM" id="SSF51182">
    <property type="entry name" value="RmlC-like cupins"/>
    <property type="match status" value="1"/>
</dbReference>
<comment type="caution">
    <text evidence="2">The sequence shown here is derived from an EMBL/GenBank/DDBJ whole genome shotgun (WGS) entry which is preliminary data.</text>
</comment>
<evidence type="ECO:0000313" key="3">
    <source>
        <dbReference type="Proteomes" id="UP000253383"/>
    </source>
</evidence>
<gene>
    <name evidence="2" type="ORF">DUE52_25865</name>
</gene>
<sequence>MNMGNLFAAIPDSLPDEHFEELMAEKGIKIERIVSKGHASPDGFWYDQPENEWVLLVQGAARLRIEGVEKPIELTAGAYINLPAHIKHRVDWTKEDEETIWLAVFY</sequence>
<dbReference type="InterPro" id="IPR013096">
    <property type="entry name" value="Cupin_2"/>
</dbReference>